<feature type="compositionally biased region" description="Low complexity" evidence="1">
    <location>
        <begin position="11"/>
        <end position="21"/>
    </location>
</feature>
<dbReference type="EMBL" id="JABFDB010000049">
    <property type="protein sequence ID" value="NYZ24967.1"/>
    <property type="molecule type" value="Genomic_DNA"/>
</dbReference>
<sequence>MIDASDPDNPPLTDTDLAAMARPPLARRVRRRLGMNQQAFADRYGIPLRTLQEWEQGRREPDATATSYLTAIGHDPEGVARALAAGRAA</sequence>
<feature type="domain" description="HTH cro/C1-type" evidence="2">
    <location>
        <begin position="27"/>
        <end position="79"/>
    </location>
</feature>
<reference evidence="3 4" key="1">
    <citation type="submission" date="2020-05" db="EMBL/GenBank/DDBJ databases">
        <title>Azospirillum oleiclasticum sp. nov, a nitrogen-fixing and heavy crude oil-emulsifying bacterium isolated from the crude oil of Yumen Oilfield.</title>
        <authorList>
            <person name="Wu D."/>
            <person name="Cai M."/>
            <person name="Zhang X."/>
        </authorList>
    </citation>
    <scope>NUCLEOTIDE SEQUENCE [LARGE SCALE GENOMIC DNA]</scope>
    <source>
        <strain evidence="3 4">ROY-1-1-2</strain>
    </source>
</reference>
<evidence type="ECO:0000313" key="3">
    <source>
        <dbReference type="EMBL" id="NYZ24967.1"/>
    </source>
</evidence>
<comment type="caution">
    <text evidence="3">The sequence shown here is derived from an EMBL/GenBank/DDBJ whole genome shotgun (WGS) entry which is preliminary data.</text>
</comment>
<dbReference type="Pfam" id="PF01381">
    <property type="entry name" value="HTH_3"/>
    <property type="match status" value="1"/>
</dbReference>
<feature type="region of interest" description="Disordered" evidence="1">
    <location>
        <begin position="1"/>
        <end position="21"/>
    </location>
</feature>
<dbReference type="InterPro" id="IPR001387">
    <property type="entry name" value="Cro/C1-type_HTH"/>
</dbReference>
<evidence type="ECO:0000256" key="1">
    <source>
        <dbReference type="SAM" id="MobiDB-lite"/>
    </source>
</evidence>
<evidence type="ECO:0000313" key="4">
    <source>
        <dbReference type="Proteomes" id="UP000584642"/>
    </source>
</evidence>
<name>A0ABX2TMV8_9PROT</name>
<dbReference type="InterPro" id="IPR010982">
    <property type="entry name" value="Lambda_DNA-bd_dom_sf"/>
</dbReference>
<keyword evidence="4" id="KW-1185">Reference proteome</keyword>
<proteinExistence type="predicted"/>
<dbReference type="CDD" id="cd00093">
    <property type="entry name" value="HTH_XRE"/>
    <property type="match status" value="1"/>
</dbReference>
<dbReference type="Gene3D" id="1.10.260.40">
    <property type="entry name" value="lambda repressor-like DNA-binding domains"/>
    <property type="match status" value="1"/>
</dbReference>
<dbReference type="PROSITE" id="PS50943">
    <property type="entry name" value="HTH_CROC1"/>
    <property type="match status" value="1"/>
</dbReference>
<dbReference type="RefSeq" id="WP_180286741.1">
    <property type="nucleotide sequence ID" value="NZ_JABFDB010000049.1"/>
</dbReference>
<evidence type="ECO:0000259" key="2">
    <source>
        <dbReference type="PROSITE" id="PS50943"/>
    </source>
</evidence>
<gene>
    <name evidence="3" type="ORF">HND93_35135</name>
</gene>
<protein>
    <submittedName>
        <fullName evidence="3">Helix-turn-helix domain-containing protein</fullName>
    </submittedName>
</protein>
<dbReference type="SUPFAM" id="SSF47413">
    <property type="entry name" value="lambda repressor-like DNA-binding domains"/>
    <property type="match status" value="1"/>
</dbReference>
<dbReference type="Proteomes" id="UP000584642">
    <property type="component" value="Unassembled WGS sequence"/>
</dbReference>
<accession>A0ABX2TMV8</accession>
<organism evidence="3 4">
    <name type="scientific">Azospirillum oleiclasticum</name>
    <dbReference type="NCBI Taxonomy" id="2735135"/>
    <lineage>
        <taxon>Bacteria</taxon>
        <taxon>Pseudomonadati</taxon>
        <taxon>Pseudomonadota</taxon>
        <taxon>Alphaproteobacteria</taxon>
        <taxon>Rhodospirillales</taxon>
        <taxon>Azospirillaceae</taxon>
        <taxon>Azospirillum</taxon>
    </lineage>
</organism>